<dbReference type="Pfam" id="PF12802">
    <property type="entry name" value="MarR_2"/>
    <property type="match status" value="1"/>
</dbReference>
<dbReference type="PRINTS" id="PR00598">
    <property type="entry name" value="HTHMARR"/>
</dbReference>
<evidence type="ECO:0000256" key="1">
    <source>
        <dbReference type="ARBA" id="ARBA00023015"/>
    </source>
</evidence>
<dbReference type="OrthoDB" id="32523at2"/>
<dbReference type="GO" id="GO:0003700">
    <property type="term" value="F:DNA-binding transcription factor activity"/>
    <property type="evidence" value="ECO:0007669"/>
    <property type="project" value="InterPro"/>
</dbReference>
<feature type="domain" description="HTH marR-type" evidence="4">
    <location>
        <begin position="6"/>
        <end position="139"/>
    </location>
</feature>
<dbReference type="PROSITE" id="PS50995">
    <property type="entry name" value="HTH_MARR_2"/>
    <property type="match status" value="1"/>
</dbReference>
<proteinExistence type="predicted"/>
<dbReference type="InterPro" id="IPR036390">
    <property type="entry name" value="WH_DNA-bd_sf"/>
</dbReference>
<dbReference type="RefSeq" id="WP_093635208.1">
    <property type="nucleotide sequence ID" value="NZ_FPBH01000009.1"/>
</dbReference>
<name>A0A1I7D9S7_9BURK</name>
<dbReference type="SUPFAM" id="SSF46785">
    <property type="entry name" value="Winged helix' DNA-binding domain"/>
    <property type="match status" value="1"/>
</dbReference>
<organism evidence="5 6">
    <name type="scientific">Paraburkholderia aspalathi</name>
    <dbReference type="NCBI Taxonomy" id="1324617"/>
    <lineage>
        <taxon>Bacteria</taxon>
        <taxon>Pseudomonadati</taxon>
        <taxon>Pseudomonadota</taxon>
        <taxon>Betaproteobacteria</taxon>
        <taxon>Burkholderiales</taxon>
        <taxon>Burkholderiaceae</taxon>
        <taxon>Paraburkholderia</taxon>
    </lineage>
</organism>
<evidence type="ECO:0000256" key="2">
    <source>
        <dbReference type="ARBA" id="ARBA00023125"/>
    </source>
</evidence>
<dbReference type="GO" id="GO:0003677">
    <property type="term" value="F:DNA binding"/>
    <property type="evidence" value="ECO:0007669"/>
    <property type="project" value="UniProtKB-KW"/>
</dbReference>
<reference evidence="5 6" key="1">
    <citation type="submission" date="2016-10" db="EMBL/GenBank/DDBJ databases">
        <authorList>
            <person name="de Groot N.N."/>
        </authorList>
    </citation>
    <scope>NUCLEOTIDE SEQUENCE [LARGE SCALE GENOMIC DNA]</scope>
    <source>
        <strain evidence="5 6">LMG 27731</strain>
    </source>
</reference>
<evidence type="ECO:0000313" key="5">
    <source>
        <dbReference type="EMBL" id="SFU08385.1"/>
    </source>
</evidence>
<sequence length="153" mass="16941">MKNGYDNRLGFLITDAGRLCGRLFDERAKARLGLTRAQSRVLAYLSWYGETNQARLAETLEISPISLTRLLDRMTEGGWVMRVADASDRRAYCVKATRKARAALVQVLDVGDRVADEALAGFDAHEREVLMGLLHRMRANLAQAIASCGTAEV</sequence>
<dbReference type="PANTHER" id="PTHR33164">
    <property type="entry name" value="TRANSCRIPTIONAL REGULATOR, MARR FAMILY"/>
    <property type="match status" value="1"/>
</dbReference>
<evidence type="ECO:0000313" key="6">
    <source>
        <dbReference type="Proteomes" id="UP000198844"/>
    </source>
</evidence>
<evidence type="ECO:0000259" key="4">
    <source>
        <dbReference type="PROSITE" id="PS50995"/>
    </source>
</evidence>
<accession>A0A1I7D9S7</accession>
<evidence type="ECO:0000256" key="3">
    <source>
        <dbReference type="ARBA" id="ARBA00023163"/>
    </source>
</evidence>
<dbReference type="InterPro" id="IPR000835">
    <property type="entry name" value="HTH_MarR-typ"/>
</dbReference>
<protein>
    <submittedName>
        <fullName evidence="5">Transcriptional regulator, MarR family</fullName>
    </submittedName>
</protein>
<dbReference type="PANTHER" id="PTHR33164:SF64">
    <property type="entry name" value="TRANSCRIPTIONAL REGULATOR SLYA"/>
    <property type="match status" value="1"/>
</dbReference>
<dbReference type="Proteomes" id="UP000198844">
    <property type="component" value="Unassembled WGS sequence"/>
</dbReference>
<dbReference type="Gene3D" id="1.10.10.10">
    <property type="entry name" value="Winged helix-like DNA-binding domain superfamily/Winged helix DNA-binding domain"/>
    <property type="match status" value="1"/>
</dbReference>
<keyword evidence="1" id="KW-0805">Transcription regulation</keyword>
<gene>
    <name evidence="5" type="ORF">SAMN05192563_100965</name>
</gene>
<dbReference type="EMBL" id="FPBH01000009">
    <property type="protein sequence ID" value="SFU08385.1"/>
    <property type="molecule type" value="Genomic_DNA"/>
</dbReference>
<dbReference type="InterPro" id="IPR036388">
    <property type="entry name" value="WH-like_DNA-bd_sf"/>
</dbReference>
<dbReference type="GO" id="GO:0006950">
    <property type="term" value="P:response to stress"/>
    <property type="evidence" value="ECO:0007669"/>
    <property type="project" value="TreeGrafter"/>
</dbReference>
<dbReference type="AlphaFoldDB" id="A0A1I7D9S7"/>
<keyword evidence="3" id="KW-0804">Transcription</keyword>
<dbReference type="SMART" id="SM00347">
    <property type="entry name" value="HTH_MARR"/>
    <property type="match status" value="1"/>
</dbReference>
<dbReference type="InterPro" id="IPR039422">
    <property type="entry name" value="MarR/SlyA-like"/>
</dbReference>
<keyword evidence="2" id="KW-0238">DNA-binding</keyword>